<protein>
    <submittedName>
        <fullName evidence="1">Phage tail protein</fullName>
    </submittedName>
</protein>
<organism evidence="1">
    <name type="scientific">Bradyrhizobium barranii subsp. barranii</name>
    <dbReference type="NCBI Taxonomy" id="2823807"/>
    <lineage>
        <taxon>Bacteria</taxon>
        <taxon>Pseudomonadati</taxon>
        <taxon>Pseudomonadota</taxon>
        <taxon>Alphaproteobacteria</taxon>
        <taxon>Hyphomicrobiales</taxon>
        <taxon>Nitrobacteraceae</taxon>
        <taxon>Bradyrhizobium</taxon>
        <taxon>Bradyrhizobium barranii</taxon>
    </lineage>
</organism>
<gene>
    <name evidence="2" type="ORF">G6321_00025150</name>
    <name evidence="1" type="ORF">G6321_43065</name>
</gene>
<dbReference type="AlphaFoldDB" id="A0A7Z0QI69"/>
<accession>A0A7Z0QI69</accession>
<proteinExistence type="predicted"/>
<dbReference type="RefSeq" id="WP_063712137.1">
    <property type="nucleotide sequence ID" value="NZ_CP088280.1"/>
</dbReference>
<dbReference type="Proteomes" id="UP000564836">
    <property type="component" value="Chromosome"/>
</dbReference>
<dbReference type="InterPro" id="IPR011855">
    <property type="entry name" value="Phgtail_TP901_1"/>
</dbReference>
<evidence type="ECO:0000313" key="1">
    <source>
        <dbReference type="EMBL" id="NYY94945.1"/>
    </source>
</evidence>
<reference evidence="2 3" key="1">
    <citation type="journal article" date="2017" name="Syst. Appl. Microbiol.">
        <title>Soybeans inoculated with root zone soils of Canadian native legumes harbour diverse and novel Bradyrhizobium spp. that possess agricultural potential.</title>
        <authorList>
            <person name="Bromfield E.S.P."/>
            <person name="Cloutier S."/>
            <person name="Tambong J.T."/>
            <person name="Tran Thi T.V."/>
        </authorList>
    </citation>
    <scope>NUCLEOTIDE SEQUENCE [LARGE SCALE GENOMIC DNA]</scope>
    <source>
        <strain evidence="2 3">323S2</strain>
    </source>
</reference>
<evidence type="ECO:0000313" key="3">
    <source>
        <dbReference type="Proteomes" id="UP000564836"/>
    </source>
</evidence>
<name>A0A7Z0QI69_9BRAD</name>
<dbReference type="EMBL" id="CP088280">
    <property type="protein sequence ID" value="UGX98233.1"/>
    <property type="molecule type" value="Genomic_DNA"/>
</dbReference>
<dbReference type="EMBL" id="JACBFH010000001">
    <property type="protein sequence ID" value="NYY94945.1"/>
    <property type="molecule type" value="Genomic_DNA"/>
</dbReference>
<reference evidence="1" key="2">
    <citation type="submission" date="2020-06" db="EMBL/GenBank/DDBJ databases">
        <title>Whole Genome Sequence of Bradyrhizobium sp. Strain 323S2.</title>
        <authorList>
            <person name="Bromfield E.S.P."/>
        </authorList>
    </citation>
    <scope>NUCLEOTIDE SEQUENCE [LARGE SCALE GENOMIC DNA]</scope>
    <source>
        <strain evidence="1">323S2</strain>
    </source>
</reference>
<sequence length="145" mass="15322">MAPPKVIAGTKLLLLVGDGSSPEVFAEPCGLTTKSFDLAASTNTNLIPDCADPEAPAWESTDINALSATGAGQGVMAVESFETWNDWFMSAEGKNMQIKLDHVDLGHYVGSFKLTSFKLAGTRGNKVTVDLSFKNDGAVSWVANP</sequence>
<evidence type="ECO:0000313" key="2">
    <source>
        <dbReference type="EMBL" id="UGX98233.1"/>
    </source>
</evidence>
<dbReference type="Pfam" id="PF06199">
    <property type="entry name" value="Phage_tail_2"/>
    <property type="match status" value="1"/>
</dbReference>
<reference evidence="2 3" key="3">
    <citation type="journal article" date="2022" name="Int. J. Syst. Evol. Microbiol.">
        <title>Strains of Bradyrhizobium barranii sp. nov. associated with legumes native to Canada are symbionts of soybeans and belong to different subspecies (subsp. barranii subsp. nov. and subsp. apii subsp. nov.) and symbiovars (sv. glycinearum and sv. septentrionale).</title>
        <authorList>
            <person name="Bromfield E.S.P."/>
            <person name="Cloutier S."/>
            <person name="Wasai-Hara S."/>
            <person name="Minamisawa K."/>
        </authorList>
    </citation>
    <scope>NUCLEOTIDE SEQUENCE [LARGE SCALE GENOMIC DNA]</scope>
    <source>
        <strain evidence="2 3">323S2</strain>
    </source>
</reference>